<dbReference type="Gene3D" id="2.160.10.10">
    <property type="entry name" value="Hexapeptide repeat proteins"/>
    <property type="match status" value="1"/>
</dbReference>
<organism evidence="6 7">
    <name type="scientific">Diplocloster agilis</name>
    <dbReference type="NCBI Taxonomy" id="2850323"/>
    <lineage>
        <taxon>Bacteria</taxon>
        <taxon>Bacillati</taxon>
        <taxon>Bacillota</taxon>
        <taxon>Clostridia</taxon>
        <taxon>Lachnospirales</taxon>
        <taxon>Lachnospiraceae</taxon>
        <taxon>Diplocloster</taxon>
    </lineage>
</organism>
<keyword evidence="7" id="KW-1185">Reference proteome</keyword>
<dbReference type="Pfam" id="PF00132">
    <property type="entry name" value="Hexapep"/>
    <property type="match status" value="1"/>
</dbReference>
<dbReference type="EMBL" id="JAHQCW010000062">
    <property type="protein sequence ID" value="MBU9739497.1"/>
    <property type="molecule type" value="Genomic_DNA"/>
</dbReference>
<comment type="caution">
    <text evidence="6">The sequence shown here is derived from an EMBL/GenBank/DDBJ whole genome shotgun (WGS) entry which is preliminary data.</text>
</comment>
<dbReference type="InterPro" id="IPR018357">
    <property type="entry name" value="Hexapep_transf_CS"/>
</dbReference>
<keyword evidence="5" id="KW-0012">Acyltransferase</keyword>
<protein>
    <submittedName>
        <fullName evidence="6">CatB-related O-acetyltransferase</fullName>
    </submittedName>
</protein>
<comment type="similarity">
    <text evidence="1">Belongs to the transferase hexapeptide repeat family.</text>
</comment>
<evidence type="ECO:0000256" key="5">
    <source>
        <dbReference type="ARBA" id="ARBA00023315"/>
    </source>
</evidence>
<accession>A0A949K4Q3</accession>
<dbReference type="FunFam" id="2.160.10.10:FF:000037">
    <property type="entry name" value="Streptogramin A acetyltransferase"/>
    <property type="match status" value="1"/>
</dbReference>
<dbReference type="InterPro" id="IPR011004">
    <property type="entry name" value="Trimer_LpxA-like_sf"/>
</dbReference>
<evidence type="ECO:0000256" key="4">
    <source>
        <dbReference type="ARBA" id="ARBA00023251"/>
    </source>
</evidence>
<dbReference type="GO" id="GO:0016746">
    <property type="term" value="F:acyltransferase activity"/>
    <property type="evidence" value="ECO:0007669"/>
    <property type="project" value="UniProtKB-KW"/>
</dbReference>
<keyword evidence="4" id="KW-0046">Antibiotic resistance</keyword>
<evidence type="ECO:0000256" key="3">
    <source>
        <dbReference type="ARBA" id="ARBA00022737"/>
    </source>
</evidence>
<dbReference type="PROSITE" id="PS00101">
    <property type="entry name" value="HEXAPEP_TRANSFERASES"/>
    <property type="match status" value="1"/>
</dbReference>
<dbReference type="InterPro" id="IPR050179">
    <property type="entry name" value="Trans_hexapeptide_repeat"/>
</dbReference>
<name>A0A949K4Q3_9FIRM</name>
<dbReference type="Proteomes" id="UP000712157">
    <property type="component" value="Unassembled WGS sequence"/>
</dbReference>
<dbReference type="PANTHER" id="PTHR43300:SF11">
    <property type="entry name" value="ACETYLTRANSFERASE RV3034C-RELATED"/>
    <property type="match status" value="1"/>
</dbReference>
<evidence type="ECO:0000313" key="6">
    <source>
        <dbReference type="EMBL" id="MBU9739497.1"/>
    </source>
</evidence>
<gene>
    <name evidence="6" type="ORF">KTH89_23460</name>
</gene>
<dbReference type="PANTHER" id="PTHR43300">
    <property type="entry name" value="ACETYLTRANSFERASE"/>
    <property type="match status" value="1"/>
</dbReference>
<evidence type="ECO:0000256" key="2">
    <source>
        <dbReference type="ARBA" id="ARBA00022679"/>
    </source>
</evidence>
<dbReference type="InterPro" id="IPR001451">
    <property type="entry name" value="Hexapep"/>
</dbReference>
<proteinExistence type="inferred from homology"/>
<evidence type="ECO:0000256" key="1">
    <source>
        <dbReference type="ARBA" id="ARBA00007274"/>
    </source>
</evidence>
<dbReference type="GO" id="GO:0046677">
    <property type="term" value="P:response to antibiotic"/>
    <property type="evidence" value="ECO:0007669"/>
    <property type="project" value="UniProtKB-KW"/>
</dbReference>
<sequence>MTIPDSNKIYPRVGDTQIVYLKNVIGHANIEVGDFTIYNDFVRDPRDFQKNNVLYHYPINKDRLKIGKFCSIACGAKFLMNSANHTLGSLSTYTFPLFYDEWAHGMGPEAAWDNKGDITIGNDVWIGYEAVILAGVTVGDGAIIGTRAVVTKDVPPYTIVGGVPAKPIRLRFSQDKIDRLLALKWWDWPSEKISDGITFIQAGDLDALEHLR</sequence>
<keyword evidence="3" id="KW-0677">Repeat</keyword>
<reference evidence="6" key="1">
    <citation type="submission" date="2021-06" db="EMBL/GenBank/DDBJ databases">
        <title>Description of novel taxa of the family Lachnospiraceae.</title>
        <authorList>
            <person name="Chaplin A.V."/>
            <person name="Sokolova S.R."/>
            <person name="Pikina A.P."/>
            <person name="Korzhanova M."/>
            <person name="Belova V."/>
            <person name="Korostin D."/>
            <person name="Efimov B.A."/>
        </authorList>
    </citation>
    <scope>NUCLEOTIDE SEQUENCE</scope>
    <source>
        <strain evidence="6">ASD5720</strain>
    </source>
</reference>
<evidence type="ECO:0000313" key="7">
    <source>
        <dbReference type="Proteomes" id="UP000712157"/>
    </source>
</evidence>
<keyword evidence="2" id="KW-0808">Transferase</keyword>
<dbReference type="CDD" id="cd03349">
    <property type="entry name" value="LbH_XAT"/>
    <property type="match status" value="1"/>
</dbReference>
<dbReference type="SUPFAM" id="SSF51161">
    <property type="entry name" value="Trimeric LpxA-like enzymes"/>
    <property type="match status" value="1"/>
</dbReference>
<dbReference type="AlphaFoldDB" id="A0A949K4Q3"/>